<accession>A0ABW4AXA1</accession>
<evidence type="ECO:0000256" key="8">
    <source>
        <dbReference type="ARBA" id="ARBA00022741"/>
    </source>
</evidence>
<evidence type="ECO:0000256" key="13">
    <source>
        <dbReference type="ARBA" id="ARBA00029511"/>
    </source>
</evidence>
<evidence type="ECO:0000313" key="18">
    <source>
        <dbReference type="Proteomes" id="UP001597059"/>
    </source>
</evidence>
<dbReference type="PROSITE" id="PS50011">
    <property type="entry name" value="PROTEIN_KINASE_DOM"/>
    <property type="match status" value="1"/>
</dbReference>
<evidence type="ECO:0000256" key="10">
    <source>
        <dbReference type="ARBA" id="ARBA00022840"/>
    </source>
</evidence>
<evidence type="ECO:0000256" key="9">
    <source>
        <dbReference type="ARBA" id="ARBA00022777"/>
    </source>
</evidence>
<evidence type="ECO:0000256" key="15">
    <source>
        <dbReference type="HAMAP-Rule" id="MF_00521"/>
    </source>
</evidence>
<dbReference type="Proteomes" id="UP001597059">
    <property type="component" value="Unassembled WGS sequence"/>
</dbReference>
<evidence type="ECO:0000256" key="2">
    <source>
        <dbReference type="ARBA" id="ARBA00004713"/>
    </source>
</evidence>
<evidence type="ECO:0000256" key="6">
    <source>
        <dbReference type="ARBA" id="ARBA00022519"/>
    </source>
</evidence>
<dbReference type="SUPFAM" id="SSF56112">
    <property type="entry name" value="Protein kinase-like (PK-like)"/>
    <property type="match status" value="1"/>
</dbReference>
<dbReference type="Pfam" id="PF06293">
    <property type="entry name" value="Kdo"/>
    <property type="match status" value="1"/>
</dbReference>
<dbReference type="GO" id="GO:0016301">
    <property type="term" value="F:kinase activity"/>
    <property type="evidence" value="ECO:0007669"/>
    <property type="project" value="UniProtKB-KW"/>
</dbReference>
<keyword evidence="7 15" id="KW-0808">Transferase</keyword>
<evidence type="ECO:0000259" key="16">
    <source>
        <dbReference type="PROSITE" id="PS50011"/>
    </source>
</evidence>
<keyword evidence="6 15" id="KW-0997">Cell inner membrane</keyword>
<evidence type="ECO:0000256" key="3">
    <source>
        <dbReference type="ARBA" id="ARBA00010327"/>
    </source>
</evidence>
<feature type="active site" evidence="15">
    <location>
        <position position="167"/>
    </location>
</feature>
<dbReference type="InterPro" id="IPR000719">
    <property type="entry name" value="Prot_kinase_dom"/>
</dbReference>
<feature type="domain" description="Protein kinase" evidence="16">
    <location>
        <begin position="37"/>
        <end position="237"/>
    </location>
</feature>
<keyword evidence="8 15" id="KW-0547">Nucleotide-binding</keyword>
<dbReference type="EC" id="2.7.1.166" evidence="4 15"/>
<keyword evidence="9 15" id="KW-0418">Kinase</keyword>
<keyword evidence="18" id="KW-1185">Reference proteome</keyword>
<evidence type="ECO:0000256" key="1">
    <source>
        <dbReference type="ARBA" id="ARBA00004515"/>
    </source>
</evidence>
<dbReference type="NCBIfam" id="NF002475">
    <property type="entry name" value="PRK01723.1"/>
    <property type="match status" value="1"/>
</dbReference>
<dbReference type="InterPro" id="IPR022826">
    <property type="entry name" value="KDO_kinase"/>
</dbReference>
<proteinExistence type="inferred from homology"/>
<name>A0ABW4AXA1_9GAMM</name>
<comment type="caution">
    <text evidence="17">The sequence shown here is derived from an EMBL/GenBank/DDBJ whole genome shotgun (WGS) entry which is preliminary data.</text>
</comment>
<evidence type="ECO:0000256" key="14">
    <source>
        <dbReference type="ARBA" id="ARBA00034417"/>
    </source>
</evidence>
<evidence type="ECO:0000256" key="4">
    <source>
        <dbReference type="ARBA" id="ARBA00011988"/>
    </source>
</evidence>
<comment type="catalytic activity">
    <reaction evidence="14 15">
        <text>an alpha-Kdo-(2-&gt;6)-lipid IVA + ATP = a 4-O-phospho-alpha-Kdo-(2-&gt;6)-lipid IVA + ADP + H(+)</text>
        <dbReference type="Rhea" id="RHEA:74271"/>
        <dbReference type="ChEBI" id="CHEBI:15378"/>
        <dbReference type="ChEBI" id="CHEBI:30616"/>
        <dbReference type="ChEBI" id="CHEBI:176428"/>
        <dbReference type="ChEBI" id="CHEBI:193140"/>
        <dbReference type="ChEBI" id="CHEBI:456216"/>
        <dbReference type="EC" id="2.7.1.166"/>
    </reaction>
</comment>
<reference evidence="18" key="1">
    <citation type="journal article" date="2019" name="Int. J. Syst. Evol. Microbiol.">
        <title>The Global Catalogue of Microorganisms (GCM) 10K type strain sequencing project: providing services to taxonomists for standard genome sequencing and annotation.</title>
        <authorList>
            <consortium name="The Broad Institute Genomics Platform"/>
            <consortium name="The Broad Institute Genome Sequencing Center for Infectious Disease"/>
            <person name="Wu L."/>
            <person name="Ma J."/>
        </authorList>
    </citation>
    <scope>NUCLEOTIDE SEQUENCE [LARGE SCALE GENOMIC DNA]</scope>
    <source>
        <strain evidence="18">JCM 30774</strain>
    </source>
</reference>
<comment type="subcellular location">
    <subcellularLocation>
        <location evidence="1 15">Cell inner membrane</location>
        <topology evidence="1 15">Peripheral membrane protein</topology>
        <orientation evidence="1 15">Cytoplasmic side</orientation>
    </subcellularLocation>
</comment>
<dbReference type="EMBL" id="JBHTMN010000004">
    <property type="protein sequence ID" value="MFD1382502.1"/>
    <property type="molecule type" value="Genomic_DNA"/>
</dbReference>
<keyword evidence="10 15" id="KW-0067">ATP-binding</keyword>
<organism evidence="17 18">
    <name type="scientific">Rhodanobacter aciditrophus</name>
    <dbReference type="NCBI Taxonomy" id="1623218"/>
    <lineage>
        <taxon>Bacteria</taxon>
        <taxon>Pseudomonadati</taxon>
        <taxon>Pseudomonadota</taxon>
        <taxon>Gammaproteobacteria</taxon>
        <taxon>Lysobacterales</taxon>
        <taxon>Rhodanobacteraceae</taxon>
        <taxon>Rhodanobacter</taxon>
    </lineage>
</organism>
<evidence type="ECO:0000313" key="17">
    <source>
        <dbReference type="EMBL" id="MFD1382502.1"/>
    </source>
</evidence>
<keyword evidence="5 15" id="KW-1003">Cell membrane</keyword>
<dbReference type="InterPro" id="IPR011009">
    <property type="entry name" value="Kinase-like_dom_sf"/>
</dbReference>
<comment type="function">
    <text evidence="15">Catalyzes the ATP-dependent phosphorylation of the 3-deoxy-D-manno-octulosonic acid (Kdo) residue in Kdo-lipid IV(A) at the 4-OH position.</text>
</comment>
<protein>
    <recommendedName>
        <fullName evidence="13 15">3-deoxy-D-manno-octulosonic acid kinase</fullName>
        <shortName evidence="15">Kdo kinase</shortName>
        <ecNumber evidence="4 15">2.7.1.166</ecNumber>
    </recommendedName>
</protein>
<dbReference type="RefSeq" id="WP_377365546.1">
    <property type="nucleotide sequence ID" value="NZ_JBHTMN010000004.1"/>
</dbReference>
<dbReference type="Gene3D" id="1.10.510.10">
    <property type="entry name" value="Transferase(Phosphotransferase) domain 1"/>
    <property type="match status" value="1"/>
</dbReference>
<keyword evidence="11 15" id="KW-0448">Lipopolysaccharide biosynthesis</keyword>
<comment type="similarity">
    <text evidence="3 15">Belongs to the protein kinase superfamily. KdkA/RfaP family.</text>
</comment>
<evidence type="ECO:0000256" key="5">
    <source>
        <dbReference type="ARBA" id="ARBA00022475"/>
    </source>
</evidence>
<gene>
    <name evidence="15" type="primary">kdkA</name>
    <name evidence="17" type="ORF">ACFQ45_03940</name>
</gene>
<sequence length="237" mass="27682">MPSIHPTASSDIVFISPNCQGVSREWFNPEHWEQADKLLHTATGRGTVWFVDTPIAQAVLRQYRRGGLMGKINRFRFFSQPLKSTRAFLELSLLEHMQHLGLPAPKPMGGMVRREGLFYEAWLLTQTIPDASDLYDILQHTQLDQELWQQIGNTIKRFHKHGIYHSDLNCHNIMVDLDKQVWLIDFDKCQQRIPAPAWQQKNLDRLKRSFNKEKGKHPNFSFNEEAWSWLLDGYQNG</sequence>
<dbReference type="HAMAP" id="MF_00521">
    <property type="entry name" value="KDO_kinase"/>
    <property type="match status" value="1"/>
</dbReference>
<evidence type="ECO:0000256" key="12">
    <source>
        <dbReference type="ARBA" id="ARBA00023136"/>
    </source>
</evidence>
<comment type="pathway">
    <text evidence="2 15">Bacterial outer membrane biogenesis; LPS core biosynthesis.</text>
</comment>
<keyword evidence="12 15" id="KW-0472">Membrane</keyword>
<evidence type="ECO:0000256" key="11">
    <source>
        <dbReference type="ARBA" id="ARBA00022985"/>
    </source>
</evidence>
<evidence type="ECO:0000256" key="7">
    <source>
        <dbReference type="ARBA" id="ARBA00022679"/>
    </source>
</evidence>